<sequence length="186" mass="18677">MEFATTLLIAVGLAMDAFAVSISGGATLREGRVRWAVIAGALFGGFQAGMPVLGWLGGMGLASFVGTYGPWIAFLLLALIGGKMILEAVRGDGGSVQFAAGSAATLLLLAVATSIDALAVGVSFAVLDTAILWPAATIGAVTFALSVAGVLVGSSFGRIIGRKAGLVGGVILVGIGLRILLEHLFF</sequence>
<comment type="subcellular location">
    <subcellularLocation>
        <location evidence="8">Cell membrane</location>
        <topology evidence="8">Multi-pass membrane protein</topology>
    </subcellularLocation>
</comment>
<evidence type="ECO:0000256" key="5">
    <source>
        <dbReference type="ARBA" id="ARBA00023065"/>
    </source>
</evidence>
<accession>A0ABU3Z1V6</accession>
<keyword evidence="5 8" id="KW-0406">Ion transport</keyword>
<feature type="transmembrane region" description="Helical" evidence="8">
    <location>
        <begin position="164"/>
        <end position="181"/>
    </location>
</feature>
<keyword evidence="10" id="KW-1185">Reference proteome</keyword>
<keyword evidence="1 8" id="KW-0813">Transport</keyword>
<comment type="function">
    <text evidence="8">Probably functions as a manganese efflux pump.</text>
</comment>
<comment type="similarity">
    <text evidence="8">Belongs to the MntP (TC 9.B.29) family.</text>
</comment>
<feature type="transmembrane region" description="Helical" evidence="8">
    <location>
        <begin position="98"/>
        <end position="125"/>
    </location>
</feature>
<reference evidence="9 10" key="1">
    <citation type="submission" date="2020-05" db="EMBL/GenBank/DDBJ databases">
        <title>Isolation and characterization of methanoarchaea from a cold seep at offshore SW Taiwan.</title>
        <authorList>
            <person name="Chen Y.-W."/>
            <person name="Chen S.-C."/>
            <person name="Lai M.-C."/>
        </authorList>
    </citation>
    <scope>NUCLEOTIDE SEQUENCE [LARGE SCALE GENOMIC DNA]</scope>
    <source>
        <strain evidence="9 10">YWC-01</strain>
    </source>
</reference>
<protein>
    <recommendedName>
        <fullName evidence="8">Putative manganese efflux pump MntP</fullName>
    </recommendedName>
</protein>
<evidence type="ECO:0000256" key="4">
    <source>
        <dbReference type="ARBA" id="ARBA00022989"/>
    </source>
</evidence>
<comment type="caution">
    <text evidence="9">The sequence shown here is derived from an EMBL/GenBank/DDBJ whole genome shotgun (WGS) entry which is preliminary data.</text>
</comment>
<feature type="transmembrane region" description="Helical" evidence="8">
    <location>
        <begin position="131"/>
        <end position="152"/>
    </location>
</feature>
<feature type="transmembrane region" description="Helical" evidence="8">
    <location>
        <begin position="35"/>
        <end position="56"/>
    </location>
</feature>
<organism evidence="9 10">
    <name type="scientific">Methanoculleus nereidis</name>
    <dbReference type="NCBI Taxonomy" id="2735141"/>
    <lineage>
        <taxon>Archaea</taxon>
        <taxon>Methanobacteriati</taxon>
        <taxon>Methanobacteriota</taxon>
        <taxon>Stenosarchaea group</taxon>
        <taxon>Methanomicrobia</taxon>
        <taxon>Methanomicrobiales</taxon>
        <taxon>Methanomicrobiaceae</taxon>
        <taxon>Methanoculleus</taxon>
    </lineage>
</organism>
<evidence type="ECO:0000256" key="7">
    <source>
        <dbReference type="ARBA" id="ARBA00023211"/>
    </source>
</evidence>
<evidence type="ECO:0000256" key="6">
    <source>
        <dbReference type="ARBA" id="ARBA00023136"/>
    </source>
</evidence>
<dbReference type="Pfam" id="PF02659">
    <property type="entry name" value="Mntp"/>
    <property type="match status" value="1"/>
</dbReference>
<name>A0ABU3Z1V6_9EURY</name>
<keyword evidence="6 8" id="KW-0472">Membrane</keyword>
<evidence type="ECO:0000313" key="10">
    <source>
        <dbReference type="Proteomes" id="UP001273768"/>
    </source>
</evidence>
<evidence type="ECO:0000256" key="8">
    <source>
        <dbReference type="HAMAP-Rule" id="MF_01521"/>
    </source>
</evidence>
<dbReference type="EMBL" id="JABFFQ010000003">
    <property type="protein sequence ID" value="MDV4342799.1"/>
    <property type="molecule type" value="Genomic_DNA"/>
</dbReference>
<dbReference type="InterPro" id="IPR022929">
    <property type="entry name" value="Put_MntP"/>
</dbReference>
<gene>
    <name evidence="8" type="primary">mntP</name>
    <name evidence="9" type="ORF">HL657_06350</name>
</gene>
<dbReference type="PANTHER" id="PTHR35529:SF1">
    <property type="entry name" value="MANGANESE EFFLUX PUMP MNTP-RELATED"/>
    <property type="match status" value="1"/>
</dbReference>
<keyword evidence="4 8" id="KW-1133">Transmembrane helix</keyword>
<evidence type="ECO:0000313" key="9">
    <source>
        <dbReference type="EMBL" id="MDV4342799.1"/>
    </source>
</evidence>
<dbReference type="RefSeq" id="WP_317295981.1">
    <property type="nucleotide sequence ID" value="NZ_JABFFQ010000003.1"/>
</dbReference>
<keyword evidence="2 8" id="KW-1003">Cell membrane</keyword>
<dbReference type="Proteomes" id="UP001273768">
    <property type="component" value="Unassembled WGS sequence"/>
</dbReference>
<evidence type="ECO:0000256" key="3">
    <source>
        <dbReference type="ARBA" id="ARBA00022692"/>
    </source>
</evidence>
<dbReference type="HAMAP" id="MF_01521">
    <property type="entry name" value="MntP_pump"/>
    <property type="match status" value="1"/>
</dbReference>
<proteinExistence type="inferred from homology"/>
<evidence type="ECO:0000256" key="1">
    <source>
        <dbReference type="ARBA" id="ARBA00022448"/>
    </source>
</evidence>
<keyword evidence="3 8" id="KW-0812">Transmembrane</keyword>
<keyword evidence="7 8" id="KW-0464">Manganese</keyword>
<feature type="transmembrane region" description="Helical" evidence="8">
    <location>
        <begin position="68"/>
        <end position="86"/>
    </location>
</feature>
<dbReference type="InterPro" id="IPR003810">
    <property type="entry name" value="Mntp/YtaF"/>
</dbReference>
<evidence type="ECO:0000256" key="2">
    <source>
        <dbReference type="ARBA" id="ARBA00022475"/>
    </source>
</evidence>
<feature type="transmembrane region" description="Helical" evidence="8">
    <location>
        <begin position="6"/>
        <end position="28"/>
    </location>
</feature>
<dbReference type="PANTHER" id="PTHR35529">
    <property type="entry name" value="MANGANESE EFFLUX PUMP MNTP-RELATED"/>
    <property type="match status" value="1"/>
</dbReference>